<protein>
    <submittedName>
        <fullName evidence="1">Cellulose synthase-like protein</fullName>
    </submittedName>
</protein>
<dbReference type="EMBL" id="CM051407">
    <property type="protein sequence ID" value="KAJ4701563.1"/>
    <property type="molecule type" value="Genomic_DNA"/>
</dbReference>
<organism evidence="1 2">
    <name type="scientific">Melia azedarach</name>
    <name type="common">Chinaberry tree</name>
    <dbReference type="NCBI Taxonomy" id="155640"/>
    <lineage>
        <taxon>Eukaryota</taxon>
        <taxon>Viridiplantae</taxon>
        <taxon>Streptophyta</taxon>
        <taxon>Embryophyta</taxon>
        <taxon>Tracheophyta</taxon>
        <taxon>Spermatophyta</taxon>
        <taxon>Magnoliopsida</taxon>
        <taxon>eudicotyledons</taxon>
        <taxon>Gunneridae</taxon>
        <taxon>Pentapetalae</taxon>
        <taxon>rosids</taxon>
        <taxon>malvids</taxon>
        <taxon>Sapindales</taxon>
        <taxon>Meliaceae</taxon>
        <taxon>Melia</taxon>
    </lineage>
</organism>
<sequence length="712" mass="81968">MAPASFDWWKKDSRRGTPVVVKMENPNWSMVELEGPSEEDFLISDSQNRSGDNNSSHNNKSRNRNAKQLTWVLLLKAHRAAGCLTSIASTFFSLGSAIRRRVASGRTDADNEPDPDAPGINEDRTIKTRFYAFIKVFFWLSVVLLVFEVAAYFKGWHFGAPKLQLEYVFSSRFSFKGTFDLLYSSWVLIRVEYLAPPLQFLADTCIFLFLIQSLDRVILCLGCFYIRLKRIKPVAKQDDTTDLETGEKGFFPMVLVQIPMCNEKEVYQQSIAAVCNLDWPKAKILIQVLDDSDDTTAQSLIKEEVHKWQQDGANIVYRHRIIRDGYKAGNLKSAMNCSYVKDYEFVAIFDADFQPTPDFLKRTVPHFKDNEELGLVQARWSFVNRDENLLTRLQNINLSFHFEVEQQVNGVFINFFGFNGTAGVWRIKALEDSGGWMERTTVEDMDIAVRAHLQGWKFIFLNDVHCQCELPESYEAYRKQQHRWHSGPMQLFRLCLPDIIKSKISIWKKFNLIFLFFLLRKLILPFYSFTLFCIILPMTMFIPEAELPNWVVCYIPATMSFLNILPAPKSFPFIVPYLLFENTMSVTKFNAMVSGLFQLGSAYEWVVTKKSGRSSEGDLLSLVEREPKHHKGSSEPNLSGVKMELKQEEEKASKKKKKHNRIYLKELTLAFLLLTASARSLLSAQGIHFYFLLFQGISFLLVGLDLIGEQVN</sequence>
<dbReference type="Proteomes" id="UP001164539">
    <property type="component" value="Chromosome 14"/>
</dbReference>
<reference evidence="1 2" key="1">
    <citation type="journal article" date="2023" name="Science">
        <title>Complex scaffold remodeling in plant triterpene biosynthesis.</title>
        <authorList>
            <person name="De La Pena R."/>
            <person name="Hodgson H."/>
            <person name="Liu J.C."/>
            <person name="Stephenson M.J."/>
            <person name="Martin A.C."/>
            <person name="Owen C."/>
            <person name="Harkess A."/>
            <person name="Leebens-Mack J."/>
            <person name="Jimenez L.E."/>
            <person name="Osbourn A."/>
            <person name="Sattely E.S."/>
        </authorList>
    </citation>
    <scope>NUCLEOTIDE SEQUENCE [LARGE SCALE GENOMIC DNA]</scope>
    <source>
        <strain evidence="2">cv. JPN11</strain>
        <tissue evidence="1">Leaf</tissue>
    </source>
</reference>
<evidence type="ECO:0000313" key="1">
    <source>
        <dbReference type="EMBL" id="KAJ4701563.1"/>
    </source>
</evidence>
<accession>A0ACC1WRI3</accession>
<name>A0ACC1WRI3_MELAZ</name>
<keyword evidence="2" id="KW-1185">Reference proteome</keyword>
<gene>
    <name evidence="1" type="ORF">OWV82_024792</name>
</gene>
<comment type="caution">
    <text evidence="1">The sequence shown here is derived from an EMBL/GenBank/DDBJ whole genome shotgun (WGS) entry which is preliminary data.</text>
</comment>
<proteinExistence type="predicted"/>
<evidence type="ECO:0000313" key="2">
    <source>
        <dbReference type="Proteomes" id="UP001164539"/>
    </source>
</evidence>